<dbReference type="PANTHER" id="PTHR17695:SF11">
    <property type="entry name" value="SMALL SUBUNIT PROCESSOME COMPONENT 20 HOMOLOG"/>
    <property type="match status" value="1"/>
</dbReference>
<evidence type="ECO:0008006" key="5">
    <source>
        <dbReference type="Google" id="ProtNLM"/>
    </source>
</evidence>
<dbReference type="GO" id="GO:0032040">
    <property type="term" value="C:small-subunit processome"/>
    <property type="evidence" value="ECO:0007669"/>
    <property type="project" value="TreeGrafter"/>
</dbReference>
<feature type="domain" description="U3 small nucleolar RNA-associated protein 20 N-terminal" evidence="1">
    <location>
        <begin position="1000"/>
        <end position="1623"/>
    </location>
</feature>
<dbReference type="SUPFAM" id="SSF48371">
    <property type="entry name" value="ARM repeat"/>
    <property type="match status" value="2"/>
</dbReference>
<dbReference type="Proteomes" id="UP001153076">
    <property type="component" value="Unassembled WGS sequence"/>
</dbReference>
<dbReference type="Pfam" id="PF07539">
    <property type="entry name" value="UTP20_N"/>
    <property type="match status" value="1"/>
</dbReference>
<feature type="domain" description="U3 small nucleolar RNA-associated protein 20" evidence="2">
    <location>
        <begin position="1868"/>
        <end position="2083"/>
    </location>
</feature>
<evidence type="ECO:0000259" key="1">
    <source>
        <dbReference type="Pfam" id="PF07539"/>
    </source>
</evidence>
<protein>
    <recommendedName>
        <fullName evidence="5">Small subunit processome component 20 homolog</fullName>
    </recommendedName>
</protein>
<dbReference type="InterPro" id="IPR011989">
    <property type="entry name" value="ARM-like"/>
</dbReference>
<organism evidence="3 4">
    <name type="scientific">Carnegiea gigantea</name>
    <dbReference type="NCBI Taxonomy" id="171969"/>
    <lineage>
        <taxon>Eukaryota</taxon>
        <taxon>Viridiplantae</taxon>
        <taxon>Streptophyta</taxon>
        <taxon>Embryophyta</taxon>
        <taxon>Tracheophyta</taxon>
        <taxon>Spermatophyta</taxon>
        <taxon>Magnoliopsida</taxon>
        <taxon>eudicotyledons</taxon>
        <taxon>Gunneridae</taxon>
        <taxon>Pentapetalae</taxon>
        <taxon>Caryophyllales</taxon>
        <taxon>Cactineae</taxon>
        <taxon>Cactaceae</taxon>
        <taxon>Cactoideae</taxon>
        <taxon>Echinocereeae</taxon>
        <taxon>Carnegiea</taxon>
    </lineage>
</organism>
<evidence type="ECO:0000313" key="4">
    <source>
        <dbReference type="Proteomes" id="UP001153076"/>
    </source>
</evidence>
<gene>
    <name evidence="3" type="ORF">Cgig2_028404</name>
</gene>
<dbReference type="OrthoDB" id="360653at2759"/>
<dbReference type="InterPro" id="IPR052575">
    <property type="entry name" value="SSU_processome_comp_20"/>
</dbReference>
<reference evidence="3" key="1">
    <citation type="submission" date="2022-04" db="EMBL/GenBank/DDBJ databases">
        <title>Carnegiea gigantea Genome sequencing and assembly v2.</title>
        <authorList>
            <person name="Copetti D."/>
            <person name="Sanderson M.J."/>
            <person name="Burquez A."/>
            <person name="Wojciechowski M.F."/>
        </authorList>
    </citation>
    <scope>NUCLEOTIDE SEQUENCE</scope>
    <source>
        <strain evidence="3">SGP5-SGP5p</strain>
        <tissue evidence="3">Aerial part</tissue>
    </source>
</reference>
<proteinExistence type="predicted"/>
<dbReference type="InterPro" id="IPR016024">
    <property type="entry name" value="ARM-type_fold"/>
</dbReference>
<dbReference type="PANTHER" id="PTHR17695">
    <property type="entry name" value="SMALL SUBUNIT PROCESSOME COMPONENT 20 HOMOLOG"/>
    <property type="match status" value="1"/>
</dbReference>
<sequence length="2779" mass="312804">MATAKEAQSVKSLNTTPGRRNRRFVFKSFAQRIEELDIDVYRSLDTIKSEPSSMSSFFLDCLIHWRELNTAEDFISFHEEILPLVQTLPLVLLHKDMIVSRLLSRLQVKARLSLEPILRLTSELSRDLQEEFLPFLPWVIESYLGLLKNGADREPEIIEQIFTSWSYIMMYLQKYLTRDVVHVLKVTLRLRYYPKDFVQEFMAEALSFLLRNAPTQQLIKGDLGFSSVLCLWMSNVPKRMEELVLKLVICSGSGDDLEISCGGYLAGIRKVLSEAVRKPSQSRKSGVGALLWHIMRGPSSKFHSRADRLLRLLIDDSILSIGDKFTQGSDTVTDIVIAAFERSCMELNNVELKLMWNCFCEEINHCMRGGFSLHLSRLLSVLISTIAVDRGRKVSDYKPILKLVELLIEAFVIPFVVSGEEGLESEASDKIFQLMLGIIDGLYSTGDLAVIPGIALQWAPAFQLRCCSLVSFLKELLLKDYALLSFRTDLFCYLYSAFSNLLEMSEEEGVDLMLTFCEAMQVKTGRHNVLEGIGEEVASKICCFFRGAVDDWIGLLDNMRNGGPSHGRVEEAKLASLWGIVSCIPHLLSTEGNASLMNLVDALDQLLITEAGGSITPYIAGVWYKNTGIMKSPSSMMQLQKSLNFLCVISANFCPEAGSYDLAGISKQMWQSVIGAALNGHHMARVGAGSEPEHTSNILRLAKKYKSSRQILSAVADYLDSIYGHGLESLTDVKGTHPELEAAKVVDALNVFAENLYNPDKGIRVSTLRILCHYELLKCELSRSKQLAEQHLDLGTSDVNHVENGCCSVLKFLLTIEETPISVATSRKLTLLVARIQTCVSASRVSEAYVLPALYGIIGILYNQFMDLSNSAIECISVMINTCPGLLWDCFISFLQQCQAKFLKSGAPDADAVAESFTEANVLELILSLLLSLCIFNSFSDLVKRFRLFHGSALRDRSYSLILSLLLQALQKIPAVAESHSCLIVPLFMKFLGYKDDNSRLLDDNDADVQKKVLDCLLNWKDSFLLPYEKNLKNLINSKFLREELATWSLSKESNLIEAEHRTQLVPVVIRLLMPKVISLRTVASRKHASVNNRKAVLGFIAQLHVDELPLFFALLMKSLRISEPGTDGTENWIWGPEKHITDDFQPSGFLDDFTRDNILALPWKKRHGFLHVVAEIFGVFDTSHIRPFIDLLMGSVVRILESCAASLQSGSNKQSTNLEDACPAGTSVHEGDHPILRHRSTNGAMKRFKDMRSLCLKIISLVLNKYEDQDFDSGFWDLFFKSVKPLINGFKQEGSSSEKPSSLFFCFLAMSQSQNLISLLCREKNLIPDIISILSVPTASEAIVFSVLKFTENLLNLELELGIEKNDVREVLLSNLDVLVDSLHHLFHLNPEKKRKLLKHPGDTVLRVFKLLSKFIKNQSAAKKLVDILLPLACDGIKNSDVCMEALKILIQVIPVLGCENTSKILKAVSPILISARLDVRLSVCDLFDALAESDSSLRSTANLVRELNATSAIEIDALDFDTIISAYDQISEEYFKGIREEQAIVILSHCIFDMISEDLTLRQRAYGCLLAFIDFSALLVGSTEKNQEQQIMAVDGISWTDAQIQRIVDKFLLKHMGDAMSKETTRRKGWIDLLHKMVEKLSEVPSLRTLRALCSEDAEVDFFDNIVHLQVCFGVRLPCEILMYDVSTSAEPQLLAVGSWYQVHRRARALSRFSNVVASGQLSECMLKRVFIPLFFSILFDVQTGKAEHLRSACINALASVSGQLQWKSYYDLLMRCFRDMTKKPDREKVLIRLVCSILDHFHFSETCSIEDAKIASSDVMEQDPMASAEVVVPVKSANSVKFSEIQSCLASTVLPKLQKLLVSDSAKVNVNISVAMLKVLKILPSDTMESQLPSIIYRISNFLKNRLDSIRDESRSALAACLKVLGFEYLPSIVGALRATLKRGFEVHVLGYTVHFILLKGLADSEGGKVDCCFNELLCVIDNDIFGEVAEQKDVVNIASKMKETKKQRSYDTLKLIAQNVTFRTHGLKLLSPVTARLRKHLTQKMKLKLETMLNCIAEGIEKNPSVDQTDLFVFIYGLIDDWVSQENRKTEISPDCMSGKLKLIETSSEMVEKSCTGNEPFCSHLITVFALGLLHNRLRNIKFSRDKDKLVSMLDPFIKLLTSCLSSKYEEVVSVALKCIFPLIRLPLPSLESQADKIKGKLLDIAQNSANVDSPITQSCLKLLIALLRSTKITLSTDQLHVLVQFPLFIDIEKNPSFIALMLLKAIVRRKLMVHEIYDIVTQVAKLMVTSQEDAIRRKCSQILLQYEHATGREAVLEMLGTIIKRFPESVINQQSQMLFVHLVVALANDHDNQVRSLIGIVIKRLISRISSRSLHSILEYCLAWYLGEKQHLWSTSAQVLGFVVEVMRRGFQKHISNILPVMRKIMQSAVAVLNDTQLNIFDQETIPFWKEAYYSLVLLEKILTQFPDLLVARDVEAIWQSISEFLMHPHPWICNISSRLVALYFEQMEKQGKKVGTTCLTSTSRMFLIASSLCCLIKAQLPDKGARGHVKRNLAYAICGIQSLLHQTAHKDPRTFWSSLDPCEQGCFLKACRLLGAKEGRSIEASFTYGLDKFDQKDENDISCILVSGLLKVVGKTAFHTEDIQTKTIVGSLKLIAMQMSQEDCQKHAFQLLLPIYKLCEGFSGKIVSDDVKQRAEKARRKIEEALGYQKFVQAYSQIRHSLGERRDKRKREEKVMAAVDPTKNAKRKLRISAKHKAHKKRKIMAMKMGRWMH</sequence>
<comment type="caution">
    <text evidence="3">The sequence shown here is derived from an EMBL/GenBank/DDBJ whole genome shotgun (WGS) entry which is preliminary data.</text>
</comment>
<dbReference type="InterPro" id="IPR046523">
    <property type="entry name" value="UTP20_dom"/>
</dbReference>
<dbReference type="Gene3D" id="1.25.10.10">
    <property type="entry name" value="Leucine-rich Repeat Variant"/>
    <property type="match status" value="2"/>
</dbReference>
<dbReference type="GO" id="GO:0030686">
    <property type="term" value="C:90S preribosome"/>
    <property type="evidence" value="ECO:0007669"/>
    <property type="project" value="TreeGrafter"/>
</dbReference>
<name>A0A9Q1K1U3_9CARY</name>
<accession>A0A9Q1K1U3</accession>
<evidence type="ECO:0000313" key="3">
    <source>
        <dbReference type="EMBL" id="KAJ8435218.1"/>
    </source>
</evidence>
<dbReference type="EMBL" id="JAKOGI010000428">
    <property type="protein sequence ID" value="KAJ8435218.1"/>
    <property type="molecule type" value="Genomic_DNA"/>
</dbReference>
<keyword evidence="4" id="KW-1185">Reference proteome</keyword>
<evidence type="ECO:0000259" key="2">
    <source>
        <dbReference type="Pfam" id="PF20416"/>
    </source>
</evidence>
<dbReference type="InterPro" id="IPR011430">
    <property type="entry name" value="UTP20_N"/>
</dbReference>
<dbReference type="Pfam" id="PF20416">
    <property type="entry name" value="UTP20"/>
    <property type="match status" value="1"/>
</dbReference>